<protein>
    <submittedName>
        <fullName evidence="1">Uncharacterized protein</fullName>
    </submittedName>
</protein>
<sequence length="226" mass="26041">MTGLWRCARYAFAPNYLKYCGPDKNQELKGYLQTKTSDAGLKAMLNDFAAMHPYLQLIAKENGIDNEFDERVVDAYWLGNKLLDNVALKSFFNHVNPRLSKKELKWFELKLPQGAKPNHAFHVFNFITRAGHQAVHHTIESMDNCRISWGIMLPKGKVATQKLGYKDKQLQLVQAVKTIKNLVNDFEVGDLVTFHWGWVCEKISQRQAKSLDRYTRLALRLANQTL</sequence>
<reference evidence="1 2" key="1">
    <citation type="journal article" date="2016" name="Nat. Commun.">
        <title>Thousands of microbial genomes shed light on interconnected biogeochemical processes in an aquifer system.</title>
        <authorList>
            <person name="Anantharaman K."/>
            <person name="Brown C.T."/>
            <person name="Hug L.A."/>
            <person name="Sharon I."/>
            <person name="Castelle C.J."/>
            <person name="Probst A.J."/>
            <person name="Thomas B.C."/>
            <person name="Singh A."/>
            <person name="Wilkins M.J."/>
            <person name="Karaoz U."/>
            <person name="Brodie E.L."/>
            <person name="Williams K.H."/>
            <person name="Hubbard S.S."/>
            <person name="Banfield J.F."/>
        </authorList>
    </citation>
    <scope>NUCLEOTIDE SEQUENCE [LARGE SCALE GENOMIC DNA]</scope>
</reference>
<accession>A0A1F5DPJ7</accession>
<organism evidence="1 2">
    <name type="scientific">Candidatus Beckwithbacteria bacterium RIFCSPHIGHO2_12_FULL_47_17</name>
    <dbReference type="NCBI Taxonomy" id="1797460"/>
    <lineage>
        <taxon>Bacteria</taxon>
        <taxon>Candidatus Beckwithiibacteriota</taxon>
    </lineage>
</organism>
<dbReference type="AlphaFoldDB" id="A0A1F5DPJ7"/>
<dbReference type="InterPro" id="IPR045660">
    <property type="entry name" value="DUF6390"/>
</dbReference>
<evidence type="ECO:0000313" key="2">
    <source>
        <dbReference type="Proteomes" id="UP000176791"/>
    </source>
</evidence>
<dbReference type="Proteomes" id="UP000176791">
    <property type="component" value="Unassembled WGS sequence"/>
</dbReference>
<name>A0A1F5DPJ7_9BACT</name>
<gene>
    <name evidence="1" type="ORF">A3E73_00950</name>
</gene>
<comment type="caution">
    <text evidence="1">The sequence shown here is derived from an EMBL/GenBank/DDBJ whole genome shotgun (WGS) entry which is preliminary data.</text>
</comment>
<evidence type="ECO:0000313" key="1">
    <source>
        <dbReference type="EMBL" id="OGD57088.1"/>
    </source>
</evidence>
<proteinExistence type="predicted"/>
<dbReference type="EMBL" id="MEZN01000001">
    <property type="protein sequence ID" value="OGD57088.1"/>
    <property type="molecule type" value="Genomic_DNA"/>
</dbReference>
<dbReference type="STRING" id="1797460.A3E73_00950"/>
<dbReference type="Pfam" id="PF19927">
    <property type="entry name" value="DUF6390"/>
    <property type="match status" value="1"/>
</dbReference>